<organism evidence="1 2">
    <name type="scientific">Chryseobacterium caseinilyticum</name>
    <dbReference type="NCBI Taxonomy" id="2771428"/>
    <lineage>
        <taxon>Bacteria</taxon>
        <taxon>Pseudomonadati</taxon>
        <taxon>Bacteroidota</taxon>
        <taxon>Flavobacteriia</taxon>
        <taxon>Flavobacteriales</taxon>
        <taxon>Weeksellaceae</taxon>
        <taxon>Chryseobacterium group</taxon>
        <taxon>Chryseobacterium</taxon>
    </lineage>
</organism>
<dbReference type="EMBL" id="JACYFS010000005">
    <property type="protein sequence ID" value="MBD8083708.1"/>
    <property type="molecule type" value="Genomic_DNA"/>
</dbReference>
<evidence type="ECO:0000313" key="2">
    <source>
        <dbReference type="Proteomes" id="UP000637299"/>
    </source>
</evidence>
<evidence type="ECO:0008006" key="3">
    <source>
        <dbReference type="Google" id="ProtNLM"/>
    </source>
</evidence>
<comment type="caution">
    <text evidence="1">The sequence shown here is derived from an EMBL/GenBank/DDBJ whole genome shotgun (WGS) entry which is preliminary data.</text>
</comment>
<protein>
    <recommendedName>
        <fullName evidence="3">Carboxypeptidase regulatory-like domain-containing protein</fullName>
    </recommendedName>
</protein>
<gene>
    <name evidence="1" type="ORF">IC610_14905</name>
</gene>
<dbReference type="Proteomes" id="UP000637299">
    <property type="component" value="Unassembled WGS sequence"/>
</dbReference>
<sequence>MKKQFQIKEPCQQLWEDLHKVNNGKYCDVCNKKVWDLDKLSESEIHEITESNDSICGKKSLIKPAFSRFLLVLTLTSVTSVHAQNENKSLIENIHRNEIEIKGKLVSKEKRKLVSGEISLVTLEKLYSAKADEKGNFTLKFPEKILSEYNIIRIDYTVLEANNKEFTDYKSSIFRTTELLGKENFEIEERYVTIGAVVITNPKPPDFYYFDGKKIGKRKFEKLKKEFPDYKYLAFYDEVTVQKLTKKSFVDNLYLLYSK</sequence>
<evidence type="ECO:0000313" key="1">
    <source>
        <dbReference type="EMBL" id="MBD8083708.1"/>
    </source>
</evidence>
<proteinExistence type="predicted"/>
<accession>A0ABR8ZEH9</accession>
<dbReference type="RefSeq" id="WP_191737570.1">
    <property type="nucleotide sequence ID" value="NZ_JACYFS010000005.1"/>
</dbReference>
<name>A0ABR8ZEH9_9FLAO</name>
<keyword evidence="2" id="KW-1185">Reference proteome</keyword>
<reference evidence="1 2" key="1">
    <citation type="submission" date="2020-09" db="EMBL/GenBank/DDBJ databases">
        <title>Genome seq and assembly of Chryseobacterium sp.</title>
        <authorList>
            <person name="Chhetri G."/>
        </authorList>
    </citation>
    <scope>NUCLEOTIDE SEQUENCE [LARGE SCALE GENOMIC DNA]</scope>
    <source>
        <strain evidence="1 2">GCR10</strain>
    </source>
</reference>